<feature type="transmembrane region" description="Helical" evidence="8">
    <location>
        <begin position="339"/>
        <end position="360"/>
    </location>
</feature>
<dbReference type="PROSITE" id="PS50850">
    <property type="entry name" value="MFS"/>
    <property type="match status" value="1"/>
</dbReference>
<comment type="subcellular location">
    <subcellularLocation>
        <location evidence="1">Cell membrane</location>
        <topology evidence="1">Multi-pass membrane protein</topology>
    </subcellularLocation>
</comment>
<feature type="transmembrane region" description="Helical" evidence="8">
    <location>
        <begin position="398"/>
        <end position="421"/>
    </location>
</feature>
<name>A0ABV9KHC2_9RHOB</name>
<gene>
    <name evidence="10" type="ORF">ACFO5X_13225</name>
</gene>
<evidence type="ECO:0000256" key="1">
    <source>
        <dbReference type="ARBA" id="ARBA00004651"/>
    </source>
</evidence>
<dbReference type="Pfam" id="PF05977">
    <property type="entry name" value="MFS_3"/>
    <property type="match status" value="1"/>
</dbReference>
<feature type="compositionally biased region" description="Basic and acidic residues" evidence="7">
    <location>
        <begin position="557"/>
        <end position="568"/>
    </location>
</feature>
<evidence type="ECO:0000256" key="6">
    <source>
        <dbReference type="ARBA" id="ARBA00023136"/>
    </source>
</evidence>
<feature type="transmembrane region" description="Helical" evidence="8">
    <location>
        <begin position="189"/>
        <end position="215"/>
    </location>
</feature>
<dbReference type="InterPro" id="IPR010290">
    <property type="entry name" value="TM_effector"/>
</dbReference>
<sequence>MRFRAGSGRNEAQRACQKKRDQRAMPNSAPTLAVFRNRTFRSLWIATLASNFGGLVQSVGAAWTMTNLTSSQSMVALVQTSVTLPIMVFSLTAGVFADNFDRRKIMLWAQCFMCAVSVILALLAYHGFLTPWLLLSFTFLIGCGTAMHNPSWQASVGDIVTREELPAAVSVNSMGFNLMRSVGPAAGGAIVAIAGAAAAFAVNALSYVAIIAALFHWHPNHAPRRLPPEMFAGAFAAGLRYVAMSPNLLRVIARSFVFGLSAIACQALLPLVVREHLEGNAIVYGVLLGAFGFGAVLAALANSQLRARFHNERITRMGFLGFAISMVTLAFSSHYIPSALALLLSGFCWVICLSLFNVTVQLSTPRWVVGRVIALYQTSVFAGMAAGSWMWGAISDNLGLSIALIGATGVLVFGSAIGLVAPLPDSGDLNLDPLNRFREPPLQLDITHRSGPIMVLVDYRIAQENVARFLALMSKRRKVRIRDGAQQWALLRDLEDPDNWTETYHVPTWVEYIRHHERRTQSDAEVSDALLALHEGPEPVRVHRMIERQTVPAQDNTPRKPRDLPPTN</sequence>
<dbReference type="InterPro" id="IPR036259">
    <property type="entry name" value="MFS_trans_sf"/>
</dbReference>
<feature type="transmembrane region" description="Helical" evidence="8">
    <location>
        <begin position="43"/>
        <end position="63"/>
    </location>
</feature>
<evidence type="ECO:0000313" key="11">
    <source>
        <dbReference type="Proteomes" id="UP001595973"/>
    </source>
</evidence>
<evidence type="ECO:0000256" key="7">
    <source>
        <dbReference type="SAM" id="MobiDB-lite"/>
    </source>
</evidence>
<dbReference type="CDD" id="cd06173">
    <property type="entry name" value="MFS_MefA_like"/>
    <property type="match status" value="1"/>
</dbReference>
<dbReference type="PANTHER" id="PTHR23513">
    <property type="entry name" value="INTEGRAL MEMBRANE EFFLUX PROTEIN-RELATED"/>
    <property type="match status" value="1"/>
</dbReference>
<evidence type="ECO:0000256" key="2">
    <source>
        <dbReference type="ARBA" id="ARBA00022448"/>
    </source>
</evidence>
<dbReference type="RefSeq" id="WP_380717989.1">
    <property type="nucleotide sequence ID" value="NZ_JBHSGI010000015.1"/>
</dbReference>
<evidence type="ECO:0000313" key="10">
    <source>
        <dbReference type="EMBL" id="MFC4669517.1"/>
    </source>
</evidence>
<dbReference type="InterPro" id="IPR020846">
    <property type="entry name" value="MFS_dom"/>
</dbReference>
<dbReference type="SUPFAM" id="SSF103473">
    <property type="entry name" value="MFS general substrate transporter"/>
    <property type="match status" value="1"/>
</dbReference>
<protein>
    <submittedName>
        <fullName evidence="10">MFS transporter</fullName>
    </submittedName>
</protein>
<reference evidence="11" key="1">
    <citation type="journal article" date="2019" name="Int. J. Syst. Evol. Microbiol.">
        <title>The Global Catalogue of Microorganisms (GCM) 10K type strain sequencing project: providing services to taxonomists for standard genome sequencing and annotation.</title>
        <authorList>
            <consortium name="The Broad Institute Genomics Platform"/>
            <consortium name="The Broad Institute Genome Sequencing Center for Infectious Disease"/>
            <person name="Wu L."/>
            <person name="Ma J."/>
        </authorList>
    </citation>
    <scope>NUCLEOTIDE SEQUENCE [LARGE SCALE GENOMIC DNA]</scope>
    <source>
        <strain evidence="11">CGMCC 4.7283</strain>
    </source>
</reference>
<keyword evidence="2" id="KW-0813">Transport</keyword>
<evidence type="ECO:0000256" key="5">
    <source>
        <dbReference type="ARBA" id="ARBA00022989"/>
    </source>
</evidence>
<organism evidence="10 11">
    <name type="scientific">Seohaeicola nanhaiensis</name>
    <dbReference type="NCBI Taxonomy" id="1387282"/>
    <lineage>
        <taxon>Bacteria</taxon>
        <taxon>Pseudomonadati</taxon>
        <taxon>Pseudomonadota</taxon>
        <taxon>Alphaproteobacteria</taxon>
        <taxon>Rhodobacterales</taxon>
        <taxon>Roseobacteraceae</taxon>
        <taxon>Seohaeicola</taxon>
    </lineage>
</organism>
<accession>A0ABV9KHC2</accession>
<keyword evidence="11" id="KW-1185">Reference proteome</keyword>
<feature type="region of interest" description="Disordered" evidence="7">
    <location>
        <begin position="548"/>
        <end position="568"/>
    </location>
</feature>
<feature type="region of interest" description="Disordered" evidence="7">
    <location>
        <begin position="1"/>
        <end position="21"/>
    </location>
</feature>
<dbReference type="Proteomes" id="UP001595973">
    <property type="component" value="Unassembled WGS sequence"/>
</dbReference>
<feature type="transmembrane region" description="Helical" evidence="8">
    <location>
        <begin position="281"/>
        <end position="302"/>
    </location>
</feature>
<dbReference type="PANTHER" id="PTHR23513:SF11">
    <property type="entry name" value="STAPHYLOFERRIN A TRANSPORTER"/>
    <property type="match status" value="1"/>
</dbReference>
<feature type="transmembrane region" description="Helical" evidence="8">
    <location>
        <begin position="248"/>
        <end position="269"/>
    </location>
</feature>
<evidence type="ECO:0000256" key="3">
    <source>
        <dbReference type="ARBA" id="ARBA00022475"/>
    </source>
</evidence>
<dbReference type="Gene3D" id="1.20.1250.20">
    <property type="entry name" value="MFS general substrate transporter like domains"/>
    <property type="match status" value="1"/>
</dbReference>
<feature type="domain" description="Major facilitator superfamily (MFS) profile" evidence="9">
    <location>
        <begin position="39"/>
        <end position="426"/>
    </location>
</feature>
<feature type="transmembrane region" description="Helical" evidence="8">
    <location>
        <begin position="75"/>
        <end position="95"/>
    </location>
</feature>
<keyword evidence="5 8" id="KW-1133">Transmembrane helix</keyword>
<feature type="transmembrane region" description="Helical" evidence="8">
    <location>
        <begin position="372"/>
        <end position="392"/>
    </location>
</feature>
<keyword evidence="4 8" id="KW-0812">Transmembrane</keyword>
<keyword evidence="3" id="KW-1003">Cell membrane</keyword>
<dbReference type="EMBL" id="JBHSGI010000015">
    <property type="protein sequence ID" value="MFC4669517.1"/>
    <property type="molecule type" value="Genomic_DNA"/>
</dbReference>
<comment type="caution">
    <text evidence="10">The sequence shown here is derived from an EMBL/GenBank/DDBJ whole genome shotgun (WGS) entry which is preliminary data.</text>
</comment>
<evidence type="ECO:0000256" key="8">
    <source>
        <dbReference type="SAM" id="Phobius"/>
    </source>
</evidence>
<proteinExistence type="predicted"/>
<evidence type="ECO:0000259" key="9">
    <source>
        <dbReference type="PROSITE" id="PS50850"/>
    </source>
</evidence>
<feature type="transmembrane region" description="Helical" evidence="8">
    <location>
        <begin position="314"/>
        <end position="333"/>
    </location>
</feature>
<keyword evidence="6 8" id="KW-0472">Membrane</keyword>
<evidence type="ECO:0000256" key="4">
    <source>
        <dbReference type="ARBA" id="ARBA00022692"/>
    </source>
</evidence>